<reference evidence="1" key="2">
    <citation type="journal article" date="2015" name="Data Brief">
        <title>Shoot transcriptome of the giant reed, Arundo donax.</title>
        <authorList>
            <person name="Barrero R.A."/>
            <person name="Guerrero F.D."/>
            <person name="Moolhuijzen P."/>
            <person name="Goolsby J.A."/>
            <person name="Tidwell J."/>
            <person name="Bellgard S.E."/>
            <person name="Bellgard M.I."/>
        </authorList>
    </citation>
    <scope>NUCLEOTIDE SEQUENCE</scope>
    <source>
        <tissue evidence="1">Shoot tissue taken approximately 20 cm above the soil surface</tissue>
    </source>
</reference>
<sequence length="71" mass="7766">MIWHCTIPGKQGVSKAASTLILADTTSTETLVPSVLVSSSRFGRFDASPISNPLFDQIQCALLRWICQFLP</sequence>
<evidence type="ECO:0000313" key="1">
    <source>
        <dbReference type="EMBL" id="JAE30545.1"/>
    </source>
</evidence>
<protein>
    <submittedName>
        <fullName evidence="1">Uncharacterized protein</fullName>
    </submittedName>
</protein>
<dbReference type="EMBL" id="GBRH01167351">
    <property type="protein sequence ID" value="JAE30545.1"/>
    <property type="molecule type" value="Transcribed_RNA"/>
</dbReference>
<accession>A0A0A9GZX5</accession>
<name>A0A0A9GZX5_ARUDO</name>
<reference evidence="1" key="1">
    <citation type="submission" date="2014-09" db="EMBL/GenBank/DDBJ databases">
        <authorList>
            <person name="Magalhaes I.L.F."/>
            <person name="Oliveira U."/>
            <person name="Santos F.R."/>
            <person name="Vidigal T.H.D.A."/>
            <person name="Brescovit A.D."/>
            <person name="Santos A.J."/>
        </authorList>
    </citation>
    <scope>NUCLEOTIDE SEQUENCE</scope>
    <source>
        <tissue evidence="1">Shoot tissue taken approximately 20 cm above the soil surface</tissue>
    </source>
</reference>
<proteinExistence type="predicted"/>
<dbReference type="AlphaFoldDB" id="A0A0A9GZX5"/>
<organism evidence="1">
    <name type="scientific">Arundo donax</name>
    <name type="common">Giant reed</name>
    <name type="synonym">Donax arundinaceus</name>
    <dbReference type="NCBI Taxonomy" id="35708"/>
    <lineage>
        <taxon>Eukaryota</taxon>
        <taxon>Viridiplantae</taxon>
        <taxon>Streptophyta</taxon>
        <taxon>Embryophyta</taxon>
        <taxon>Tracheophyta</taxon>
        <taxon>Spermatophyta</taxon>
        <taxon>Magnoliopsida</taxon>
        <taxon>Liliopsida</taxon>
        <taxon>Poales</taxon>
        <taxon>Poaceae</taxon>
        <taxon>PACMAD clade</taxon>
        <taxon>Arundinoideae</taxon>
        <taxon>Arundineae</taxon>
        <taxon>Arundo</taxon>
    </lineage>
</organism>